<protein>
    <submittedName>
        <fullName evidence="1">RCG26297</fullName>
    </submittedName>
</protein>
<proteinExistence type="predicted"/>
<dbReference type="AlphaFoldDB" id="A6HNE4"/>
<organism evidence="1 2">
    <name type="scientific">Rattus norvegicus</name>
    <name type="common">Rat</name>
    <dbReference type="NCBI Taxonomy" id="10116"/>
    <lineage>
        <taxon>Eukaryota</taxon>
        <taxon>Metazoa</taxon>
        <taxon>Chordata</taxon>
        <taxon>Craniata</taxon>
        <taxon>Vertebrata</taxon>
        <taxon>Euteleostomi</taxon>
        <taxon>Mammalia</taxon>
        <taxon>Eutheria</taxon>
        <taxon>Euarchontoglires</taxon>
        <taxon>Glires</taxon>
        <taxon>Rodentia</taxon>
        <taxon>Myomorpha</taxon>
        <taxon>Muroidea</taxon>
        <taxon>Muridae</taxon>
        <taxon>Murinae</taxon>
        <taxon>Rattus</taxon>
    </lineage>
</organism>
<dbReference type="EMBL" id="CH473949">
    <property type="protein sequence ID" value="EDL79546.1"/>
    <property type="molecule type" value="Genomic_DNA"/>
</dbReference>
<dbReference type="Proteomes" id="UP000234681">
    <property type="component" value="Chromosome 3"/>
</dbReference>
<evidence type="ECO:0000313" key="2">
    <source>
        <dbReference type="Proteomes" id="UP000234681"/>
    </source>
</evidence>
<reference evidence="2" key="1">
    <citation type="submission" date="2005-09" db="EMBL/GenBank/DDBJ databases">
        <authorList>
            <person name="Mural R.J."/>
            <person name="Li P.W."/>
            <person name="Adams M.D."/>
            <person name="Amanatides P.G."/>
            <person name="Baden-Tillson H."/>
            <person name="Barnstead M."/>
            <person name="Chin S.H."/>
            <person name="Dew I."/>
            <person name="Evans C.A."/>
            <person name="Ferriera S."/>
            <person name="Flanigan M."/>
            <person name="Fosler C."/>
            <person name="Glodek A."/>
            <person name="Gu Z."/>
            <person name="Holt R.A."/>
            <person name="Jennings D."/>
            <person name="Kraft C.L."/>
            <person name="Lu F."/>
            <person name="Nguyen T."/>
            <person name="Nusskern D.R."/>
            <person name="Pfannkoch C.M."/>
            <person name="Sitter C."/>
            <person name="Sutton G.G."/>
            <person name="Venter J.C."/>
            <person name="Wang Z."/>
            <person name="Woodage T."/>
            <person name="Zheng X.H."/>
            <person name="Zhong F."/>
        </authorList>
    </citation>
    <scope>NUCLEOTIDE SEQUENCE [LARGE SCALE GENOMIC DNA]</scope>
    <source>
        <strain>BN</strain>
        <strain evidence="2">Sprague-Dawley</strain>
    </source>
</reference>
<accession>A6HNE4</accession>
<name>A6HNE4_RAT</name>
<evidence type="ECO:0000313" key="1">
    <source>
        <dbReference type="EMBL" id="EDL79546.1"/>
    </source>
</evidence>
<sequence>MTRWVHTHTHTHTINAKISPHLPKHKLIIQKDKGTRPLQTFSI</sequence>
<gene>
    <name evidence="1" type="ORF">rCG_26297</name>
</gene>